<protein>
    <submittedName>
        <fullName evidence="1">Uncharacterized protein</fullName>
    </submittedName>
</protein>
<evidence type="ECO:0000313" key="1">
    <source>
        <dbReference type="EMBL" id="KAJ9125039.1"/>
    </source>
</evidence>
<comment type="caution">
    <text evidence="1">The sequence shown here is derived from an EMBL/GenBank/DDBJ whole genome shotgun (WGS) entry which is preliminary data.</text>
</comment>
<proteinExistence type="predicted"/>
<name>A0ACC2XNU1_9TREE</name>
<gene>
    <name evidence="1" type="ORF">QFC24_002973</name>
</gene>
<reference evidence="1" key="1">
    <citation type="submission" date="2023-04" db="EMBL/GenBank/DDBJ databases">
        <title>Draft Genome sequencing of Naganishia species isolated from polar environments using Oxford Nanopore Technology.</title>
        <authorList>
            <person name="Leo P."/>
            <person name="Venkateswaran K."/>
        </authorList>
    </citation>
    <scope>NUCLEOTIDE SEQUENCE</scope>
    <source>
        <strain evidence="1">DBVPG 5303</strain>
    </source>
</reference>
<evidence type="ECO:0000313" key="2">
    <source>
        <dbReference type="Proteomes" id="UP001234202"/>
    </source>
</evidence>
<keyword evidence="2" id="KW-1185">Reference proteome</keyword>
<accession>A0ACC2XNU1</accession>
<organism evidence="1 2">
    <name type="scientific">Naganishia onofrii</name>
    <dbReference type="NCBI Taxonomy" id="1851511"/>
    <lineage>
        <taxon>Eukaryota</taxon>
        <taxon>Fungi</taxon>
        <taxon>Dikarya</taxon>
        <taxon>Basidiomycota</taxon>
        <taxon>Agaricomycotina</taxon>
        <taxon>Tremellomycetes</taxon>
        <taxon>Filobasidiales</taxon>
        <taxon>Filobasidiaceae</taxon>
        <taxon>Naganishia</taxon>
    </lineage>
</organism>
<sequence length="182" mass="19575">MHISVTIATEDEFKRAMKNAASVYQKTKAALLVNHTKAAEVVADADAGPVLDDQAPSATIAERMTTTTVAEDVVAPAVPAPPAPLHQHPRQRQNPEDPESTFDRAEASYPLSHTYIIAAPPSQTSQTNNPGAWLSVDFQVWENEYGVVLDVGWAGKWFVPSALTGDNGAGGWVEKTDGGHWM</sequence>
<dbReference type="EMBL" id="JASBWV010000008">
    <property type="protein sequence ID" value="KAJ9125039.1"/>
    <property type="molecule type" value="Genomic_DNA"/>
</dbReference>
<dbReference type="Proteomes" id="UP001234202">
    <property type="component" value="Unassembled WGS sequence"/>
</dbReference>